<accession>A0A366H9A7</accession>
<evidence type="ECO:0000256" key="2">
    <source>
        <dbReference type="ARBA" id="ARBA00022692"/>
    </source>
</evidence>
<dbReference type="AlphaFoldDB" id="A0A366H9A7"/>
<feature type="transmembrane region" description="Helical" evidence="5">
    <location>
        <begin position="96"/>
        <end position="114"/>
    </location>
</feature>
<name>A0A366H9A7_9BACT</name>
<feature type="transmembrane region" description="Helical" evidence="5">
    <location>
        <begin position="48"/>
        <end position="66"/>
    </location>
</feature>
<dbReference type="GO" id="GO:0005886">
    <property type="term" value="C:plasma membrane"/>
    <property type="evidence" value="ECO:0007669"/>
    <property type="project" value="UniProtKB-SubCell"/>
</dbReference>
<dbReference type="Pfam" id="PF01925">
    <property type="entry name" value="TauE"/>
    <property type="match status" value="1"/>
</dbReference>
<protein>
    <recommendedName>
        <fullName evidence="5">Probable membrane transporter protein</fullName>
    </recommendedName>
</protein>
<keyword evidence="3 5" id="KW-1133">Transmembrane helix</keyword>
<keyword evidence="2 5" id="KW-0812">Transmembrane</keyword>
<feature type="transmembrane region" description="Helical" evidence="5">
    <location>
        <begin position="154"/>
        <end position="176"/>
    </location>
</feature>
<comment type="caution">
    <text evidence="6">The sequence shown here is derived from an EMBL/GenBank/DDBJ whole genome shotgun (WGS) entry which is preliminary data.</text>
</comment>
<dbReference type="PANTHER" id="PTHR43701">
    <property type="entry name" value="MEMBRANE TRANSPORTER PROTEIN MJ0441-RELATED"/>
    <property type="match status" value="1"/>
</dbReference>
<dbReference type="InterPro" id="IPR002781">
    <property type="entry name" value="TM_pro_TauE-like"/>
</dbReference>
<keyword evidence="7" id="KW-1185">Reference proteome</keyword>
<gene>
    <name evidence="6" type="ORF">DES53_112186</name>
</gene>
<evidence type="ECO:0000313" key="6">
    <source>
        <dbReference type="EMBL" id="RBP38188.1"/>
    </source>
</evidence>
<dbReference type="EMBL" id="QNRR01000012">
    <property type="protein sequence ID" value="RBP38188.1"/>
    <property type="molecule type" value="Genomic_DNA"/>
</dbReference>
<dbReference type="RefSeq" id="WP_113961295.1">
    <property type="nucleotide sequence ID" value="NZ_QNRR01000012.1"/>
</dbReference>
<dbReference type="Proteomes" id="UP000253426">
    <property type="component" value="Unassembled WGS sequence"/>
</dbReference>
<dbReference type="InterPro" id="IPR051598">
    <property type="entry name" value="TSUP/Inactive_protease-like"/>
</dbReference>
<keyword evidence="5" id="KW-1003">Cell membrane</keyword>
<evidence type="ECO:0000256" key="1">
    <source>
        <dbReference type="ARBA" id="ARBA00004141"/>
    </source>
</evidence>
<comment type="subcellular location">
    <subcellularLocation>
        <location evidence="5">Cell membrane</location>
        <topology evidence="5">Multi-pass membrane protein</topology>
    </subcellularLocation>
    <subcellularLocation>
        <location evidence="1">Membrane</location>
        <topology evidence="1">Multi-pass membrane protein</topology>
    </subcellularLocation>
</comment>
<feature type="transmembrane region" description="Helical" evidence="5">
    <location>
        <begin position="72"/>
        <end position="89"/>
    </location>
</feature>
<organism evidence="6 7">
    <name type="scientific">Roseimicrobium gellanilyticum</name>
    <dbReference type="NCBI Taxonomy" id="748857"/>
    <lineage>
        <taxon>Bacteria</taxon>
        <taxon>Pseudomonadati</taxon>
        <taxon>Verrucomicrobiota</taxon>
        <taxon>Verrucomicrobiia</taxon>
        <taxon>Verrucomicrobiales</taxon>
        <taxon>Verrucomicrobiaceae</taxon>
        <taxon>Roseimicrobium</taxon>
    </lineage>
</organism>
<dbReference type="PANTHER" id="PTHR43701:SF2">
    <property type="entry name" value="MEMBRANE TRANSPORTER PROTEIN YJNA-RELATED"/>
    <property type="match status" value="1"/>
</dbReference>
<evidence type="ECO:0000256" key="3">
    <source>
        <dbReference type="ARBA" id="ARBA00022989"/>
    </source>
</evidence>
<sequence length="264" mass="27135">MEFSDLLGVTFGFLVGASLGLTGGGGSIFAVPLLLYGLSVPVGTAMGLSLATVGVTAGFGALLRFLHGEVEARAGLLFAMGGMITAQLGTTLGRHIAPALLLSTFAVLMGYVGWRMWRGRADDEQPENSRCIARGPGRFGVECYLRLGGGGAVAGLLSGLFGVGGGFIIVPTLLMVTGMSIHSAVATSLLVIFLISLSGVAAHVAHGQLFPMPLSLVFVTGGIAGMLLGNAMRARLSGQGLQRVFALGMWLVAIWMLAKNVSAR</sequence>
<feature type="transmembrane region" description="Helical" evidence="5">
    <location>
        <begin position="240"/>
        <end position="258"/>
    </location>
</feature>
<reference evidence="6 7" key="1">
    <citation type="submission" date="2018-06" db="EMBL/GenBank/DDBJ databases">
        <title>Genomic Encyclopedia of Type Strains, Phase IV (KMG-IV): sequencing the most valuable type-strain genomes for metagenomic binning, comparative biology and taxonomic classification.</title>
        <authorList>
            <person name="Goeker M."/>
        </authorList>
    </citation>
    <scope>NUCLEOTIDE SEQUENCE [LARGE SCALE GENOMIC DNA]</scope>
    <source>
        <strain evidence="6 7">DSM 25532</strain>
    </source>
</reference>
<evidence type="ECO:0000313" key="7">
    <source>
        <dbReference type="Proteomes" id="UP000253426"/>
    </source>
</evidence>
<dbReference type="OrthoDB" id="260143at2"/>
<proteinExistence type="inferred from homology"/>
<keyword evidence="4 5" id="KW-0472">Membrane</keyword>
<comment type="similarity">
    <text evidence="5">Belongs to the 4-toluene sulfonate uptake permease (TSUP) (TC 2.A.102) family.</text>
</comment>
<feature type="transmembrane region" description="Helical" evidence="5">
    <location>
        <begin position="6"/>
        <end position="36"/>
    </location>
</feature>
<feature type="transmembrane region" description="Helical" evidence="5">
    <location>
        <begin position="183"/>
        <end position="204"/>
    </location>
</feature>
<evidence type="ECO:0000256" key="5">
    <source>
        <dbReference type="RuleBase" id="RU363041"/>
    </source>
</evidence>
<evidence type="ECO:0000256" key="4">
    <source>
        <dbReference type="ARBA" id="ARBA00023136"/>
    </source>
</evidence>
<feature type="transmembrane region" description="Helical" evidence="5">
    <location>
        <begin position="210"/>
        <end position="228"/>
    </location>
</feature>